<dbReference type="CDD" id="cd04333">
    <property type="entry name" value="ProX_deacylase"/>
    <property type="match status" value="1"/>
</dbReference>
<dbReference type="SUPFAM" id="SSF55826">
    <property type="entry name" value="YbaK/ProRS associated domain"/>
    <property type="match status" value="1"/>
</dbReference>
<evidence type="ECO:0000259" key="1">
    <source>
        <dbReference type="Pfam" id="PF04073"/>
    </source>
</evidence>
<dbReference type="InterPro" id="IPR036754">
    <property type="entry name" value="YbaK/aa-tRNA-synt-asso_dom_sf"/>
</dbReference>
<sequence length="157" mass="16780">MRVDAVKAVLASHGLAEAYMEFAVSSATVDLAAAAVGCEPGRIAKSLSVMGMDGPMVLVVMGTARLDNRKFKDVFGCKPRFIKPEELSDMVGHPMGGVCPFALHDTVRVYLDASLRRFDPVYPAAGAPNNAVRVTLDALERITGGTWVDVCKEEQPA</sequence>
<protein>
    <recommendedName>
        <fullName evidence="1">YbaK/aminoacyl-tRNA synthetase-associated domain-containing protein</fullName>
    </recommendedName>
</protein>
<organism evidence="2">
    <name type="scientific">uncultured Desulfovibrio sp</name>
    <dbReference type="NCBI Taxonomy" id="167968"/>
    <lineage>
        <taxon>Bacteria</taxon>
        <taxon>Pseudomonadati</taxon>
        <taxon>Thermodesulfobacteriota</taxon>
        <taxon>Desulfovibrionia</taxon>
        <taxon>Desulfovibrionales</taxon>
        <taxon>Desulfovibrionaceae</taxon>
        <taxon>Desulfovibrio</taxon>
        <taxon>environmental samples</taxon>
    </lineage>
</organism>
<dbReference type="AlphaFoldDB" id="A0A212L4M1"/>
<dbReference type="Pfam" id="PF04073">
    <property type="entry name" value="tRNA_edit"/>
    <property type="match status" value="1"/>
</dbReference>
<reference evidence="2" key="1">
    <citation type="submission" date="2016-08" db="EMBL/GenBank/DDBJ databases">
        <authorList>
            <person name="Seilhamer J.J."/>
        </authorList>
    </citation>
    <scope>NUCLEOTIDE SEQUENCE</scope>
    <source>
        <strain evidence="2">86-1</strain>
    </source>
</reference>
<dbReference type="RefSeq" id="WP_179980232.1">
    <property type="nucleotide sequence ID" value="NZ_LT608333.1"/>
</dbReference>
<accession>A0A212L4M1</accession>
<gene>
    <name evidence="2" type="ORF">KL86DES1_20651</name>
</gene>
<proteinExistence type="predicted"/>
<feature type="domain" description="YbaK/aminoacyl-tRNA synthetase-associated" evidence="1">
    <location>
        <begin position="27"/>
        <end position="141"/>
    </location>
</feature>
<dbReference type="InterPro" id="IPR007214">
    <property type="entry name" value="YbaK/aa-tRNA-synth-assoc-dom"/>
</dbReference>
<dbReference type="EMBL" id="FMJC01000002">
    <property type="protein sequence ID" value="SCM72491.1"/>
    <property type="molecule type" value="Genomic_DNA"/>
</dbReference>
<dbReference type="GO" id="GO:0002161">
    <property type="term" value="F:aminoacyl-tRNA deacylase activity"/>
    <property type="evidence" value="ECO:0007669"/>
    <property type="project" value="InterPro"/>
</dbReference>
<dbReference type="Gene3D" id="3.90.960.10">
    <property type="entry name" value="YbaK/aminoacyl-tRNA synthetase-associated domain"/>
    <property type="match status" value="1"/>
</dbReference>
<evidence type="ECO:0000313" key="2">
    <source>
        <dbReference type="EMBL" id="SCM72491.1"/>
    </source>
</evidence>
<name>A0A212L4M1_9BACT</name>
<dbReference type="PANTHER" id="PTHR30411:SF1">
    <property type="entry name" value="CYTOPLASMIC PROTEIN"/>
    <property type="match status" value="1"/>
</dbReference>
<dbReference type="PANTHER" id="PTHR30411">
    <property type="entry name" value="CYTOPLASMIC PROTEIN"/>
    <property type="match status" value="1"/>
</dbReference>